<protein>
    <submittedName>
        <fullName evidence="2">Uncharacterized protein</fullName>
    </submittedName>
</protein>
<organism evidence="2 3">
    <name type="scientific">Actinoplanes subglobosus</name>
    <dbReference type="NCBI Taxonomy" id="1547892"/>
    <lineage>
        <taxon>Bacteria</taxon>
        <taxon>Bacillati</taxon>
        <taxon>Actinomycetota</taxon>
        <taxon>Actinomycetes</taxon>
        <taxon>Micromonosporales</taxon>
        <taxon>Micromonosporaceae</taxon>
        <taxon>Actinoplanes</taxon>
    </lineage>
</organism>
<sequence length="108" mass="11870">MNIRKSCAMAAGTLFLASAGIIGVSAPVAAAPAPATQTLQPSDPWPSEAYRKGYRQGFRDGWREAKNECENMAAAMLKLRVHGESEWDRGYDKGFRRGYAAGFDEFCY</sequence>
<feature type="signal peptide" evidence="1">
    <location>
        <begin position="1"/>
        <end position="30"/>
    </location>
</feature>
<name>A0ABV8J622_9ACTN</name>
<accession>A0ABV8J622</accession>
<reference evidence="3" key="1">
    <citation type="journal article" date="2019" name="Int. J. Syst. Evol. Microbiol.">
        <title>The Global Catalogue of Microorganisms (GCM) 10K type strain sequencing project: providing services to taxonomists for standard genome sequencing and annotation.</title>
        <authorList>
            <consortium name="The Broad Institute Genomics Platform"/>
            <consortium name="The Broad Institute Genome Sequencing Center for Infectious Disease"/>
            <person name="Wu L."/>
            <person name="Ma J."/>
        </authorList>
    </citation>
    <scope>NUCLEOTIDE SEQUENCE [LARGE SCALE GENOMIC DNA]</scope>
    <source>
        <strain evidence="3">TBRC 5832</strain>
    </source>
</reference>
<feature type="chain" id="PRO_5045652593" evidence="1">
    <location>
        <begin position="31"/>
        <end position="108"/>
    </location>
</feature>
<dbReference type="RefSeq" id="WP_378072944.1">
    <property type="nucleotide sequence ID" value="NZ_JBHSBL010000031.1"/>
</dbReference>
<keyword evidence="3" id="KW-1185">Reference proteome</keyword>
<keyword evidence="1" id="KW-0732">Signal</keyword>
<evidence type="ECO:0000313" key="2">
    <source>
        <dbReference type="EMBL" id="MFC4072067.1"/>
    </source>
</evidence>
<dbReference type="Proteomes" id="UP001595867">
    <property type="component" value="Unassembled WGS sequence"/>
</dbReference>
<proteinExistence type="predicted"/>
<evidence type="ECO:0000313" key="3">
    <source>
        <dbReference type="Proteomes" id="UP001595867"/>
    </source>
</evidence>
<dbReference type="EMBL" id="JBHSBL010000031">
    <property type="protein sequence ID" value="MFC4072067.1"/>
    <property type="molecule type" value="Genomic_DNA"/>
</dbReference>
<comment type="caution">
    <text evidence="2">The sequence shown here is derived from an EMBL/GenBank/DDBJ whole genome shotgun (WGS) entry which is preliminary data.</text>
</comment>
<gene>
    <name evidence="2" type="ORF">ACFO0C_44640</name>
</gene>
<evidence type="ECO:0000256" key="1">
    <source>
        <dbReference type="SAM" id="SignalP"/>
    </source>
</evidence>